<dbReference type="Proteomes" id="UP000266177">
    <property type="component" value="Unassembled WGS sequence"/>
</dbReference>
<dbReference type="CDD" id="cd03024">
    <property type="entry name" value="DsbA_FrnE"/>
    <property type="match status" value="1"/>
</dbReference>
<dbReference type="Pfam" id="PF01323">
    <property type="entry name" value="DSBA"/>
    <property type="match status" value="1"/>
</dbReference>
<dbReference type="AlphaFoldDB" id="A0A3A3H659"/>
<reference evidence="2 3" key="1">
    <citation type="submission" date="2018-09" db="EMBL/GenBank/DDBJ databases">
        <title>Paenibacillus SK2017-BO5.</title>
        <authorList>
            <person name="Piskunova J.V."/>
            <person name="Dubiley S.A."/>
            <person name="Severinov K.V."/>
        </authorList>
    </citation>
    <scope>NUCLEOTIDE SEQUENCE [LARGE SCALE GENOMIC DNA]</scope>
    <source>
        <strain evidence="2 3">BO5</strain>
    </source>
</reference>
<evidence type="ECO:0000313" key="3">
    <source>
        <dbReference type="Proteomes" id="UP000266177"/>
    </source>
</evidence>
<dbReference type="InterPro" id="IPR001853">
    <property type="entry name" value="DSBA-like_thioredoxin_dom"/>
</dbReference>
<protein>
    <submittedName>
        <fullName evidence="2">DsbA family oxidoreductase</fullName>
    </submittedName>
</protein>
<comment type="caution">
    <text evidence="2">The sequence shown here is derived from an EMBL/GenBank/DDBJ whole genome shotgun (WGS) entry which is preliminary data.</text>
</comment>
<dbReference type="SUPFAM" id="SSF52833">
    <property type="entry name" value="Thioredoxin-like"/>
    <property type="match status" value="1"/>
</dbReference>
<dbReference type="InterPro" id="IPR036249">
    <property type="entry name" value="Thioredoxin-like_sf"/>
</dbReference>
<dbReference type="PANTHER" id="PTHR13887:SF41">
    <property type="entry name" value="THIOREDOXIN SUPERFAMILY PROTEIN"/>
    <property type="match status" value="1"/>
</dbReference>
<sequence length="250" mass="27979">MKVEIWSDVACPFCYIGKHRFEEALSQFGHGDKVEVIYRSFQLDPNAEKHPTKDAYTAIAEKYGVSREQSIAMHEDIVRQGKETGIDYQFDSMIMTNTLDAHRLIHFAGQYGKRDKVAELLFKAYFTDGKNVSEKDTLLAVAAEAGLDREAAASMLESAQFTSEVEQEMREANQLGCRGVPFFVFNRKYAVGGAQRPEMFLEVLDKAWKEENPLTVLTPEGGEGLCTDDSCGIGENNSEIGAGRISRRRS</sequence>
<dbReference type="PANTHER" id="PTHR13887">
    <property type="entry name" value="GLUTATHIONE S-TRANSFERASE KAPPA"/>
    <property type="match status" value="1"/>
</dbReference>
<evidence type="ECO:0000313" key="2">
    <source>
        <dbReference type="EMBL" id="RJG25180.1"/>
    </source>
</evidence>
<dbReference type="Gene3D" id="3.40.30.10">
    <property type="entry name" value="Glutaredoxin"/>
    <property type="match status" value="1"/>
</dbReference>
<proteinExistence type="predicted"/>
<feature type="domain" description="DSBA-like thioredoxin" evidence="1">
    <location>
        <begin position="3"/>
        <end position="204"/>
    </location>
</feature>
<name>A0A3A3H659_PANTH</name>
<organism evidence="2 3">
    <name type="scientific">Paenibacillus thiaminolyticus</name>
    <name type="common">Bacillus thiaminolyticus</name>
    <dbReference type="NCBI Taxonomy" id="49283"/>
    <lineage>
        <taxon>Bacteria</taxon>
        <taxon>Bacillati</taxon>
        <taxon>Bacillota</taxon>
        <taxon>Bacilli</taxon>
        <taxon>Bacillales</taxon>
        <taxon>Paenibacillaceae</taxon>
        <taxon>Paenibacillus</taxon>
    </lineage>
</organism>
<dbReference type="OrthoDB" id="9799122at2"/>
<dbReference type="EMBL" id="QYZD01000004">
    <property type="protein sequence ID" value="RJG25180.1"/>
    <property type="molecule type" value="Genomic_DNA"/>
</dbReference>
<gene>
    <name evidence="2" type="ORF">DQX05_06870</name>
</gene>
<accession>A0A3A3H659</accession>
<dbReference type="RefSeq" id="WP_119792114.1">
    <property type="nucleotide sequence ID" value="NZ_QYZD01000004.1"/>
</dbReference>
<evidence type="ECO:0000259" key="1">
    <source>
        <dbReference type="Pfam" id="PF01323"/>
    </source>
</evidence>
<dbReference type="GO" id="GO:0016491">
    <property type="term" value="F:oxidoreductase activity"/>
    <property type="evidence" value="ECO:0007669"/>
    <property type="project" value="InterPro"/>
</dbReference>